<proteinExistence type="predicted"/>
<gene>
    <name evidence="1" type="ORF">GCM10011614_26170</name>
</gene>
<dbReference type="EMBL" id="BMZA01000010">
    <property type="protein sequence ID" value="GGZ09902.1"/>
    <property type="molecule type" value="Genomic_DNA"/>
</dbReference>
<dbReference type="Proteomes" id="UP000648075">
    <property type="component" value="Unassembled WGS sequence"/>
</dbReference>
<comment type="caution">
    <text evidence="1">The sequence shown here is derived from an EMBL/GenBank/DDBJ whole genome shotgun (WGS) entry which is preliminary data.</text>
</comment>
<reference evidence="1" key="2">
    <citation type="submission" date="2020-09" db="EMBL/GenBank/DDBJ databases">
        <authorList>
            <person name="Sun Q."/>
            <person name="Kim S."/>
        </authorList>
    </citation>
    <scope>NUCLEOTIDE SEQUENCE</scope>
    <source>
        <strain evidence="1">KCTC 32255</strain>
    </source>
</reference>
<dbReference type="AlphaFoldDB" id="A0A918PHC9"/>
<name>A0A918PHC9_9SPHN</name>
<organism evidence="1 2">
    <name type="scientific">Novosphingobium colocasiae</name>
    <dbReference type="NCBI Taxonomy" id="1256513"/>
    <lineage>
        <taxon>Bacteria</taxon>
        <taxon>Pseudomonadati</taxon>
        <taxon>Pseudomonadota</taxon>
        <taxon>Alphaproteobacteria</taxon>
        <taxon>Sphingomonadales</taxon>
        <taxon>Sphingomonadaceae</taxon>
        <taxon>Novosphingobium</taxon>
    </lineage>
</organism>
<evidence type="ECO:0000313" key="2">
    <source>
        <dbReference type="Proteomes" id="UP000648075"/>
    </source>
</evidence>
<accession>A0A918PHC9</accession>
<evidence type="ECO:0000313" key="1">
    <source>
        <dbReference type="EMBL" id="GGZ09902.1"/>
    </source>
</evidence>
<reference evidence="1" key="1">
    <citation type="journal article" date="2014" name="Int. J. Syst. Evol. Microbiol.">
        <title>Complete genome sequence of Corynebacterium casei LMG S-19264T (=DSM 44701T), isolated from a smear-ripened cheese.</title>
        <authorList>
            <consortium name="US DOE Joint Genome Institute (JGI-PGF)"/>
            <person name="Walter F."/>
            <person name="Albersmeier A."/>
            <person name="Kalinowski J."/>
            <person name="Ruckert C."/>
        </authorList>
    </citation>
    <scope>NUCLEOTIDE SEQUENCE</scope>
    <source>
        <strain evidence="1">KCTC 32255</strain>
    </source>
</reference>
<keyword evidence="2" id="KW-1185">Reference proteome</keyword>
<protein>
    <submittedName>
        <fullName evidence="1">Uncharacterized protein</fullName>
    </submittedName>
</protein>
<sequence>MMHQPKFVAMAEVLGELGAEIEALGEVLCRDHGFAGLHVRELQAIDLIAQKQRALAAILSAGFSESEMRRISIDALRRRFCGFMDDSVTTCEVPIEPLRPPGAPDADMWD</sequence>